<reference evidence="1 2" key="1">
    <citation type="submission" date="2020-01" db="EMBL/GenBank/DDBJ databases">
        <title>Whole genome and functional gene identification of agarase of Vibrio HN897.</title>
        <authorList>
            <person name="Liu Y."/>
            <person name="Zhao Z."/>
        </authorList>
    </citation>
    <scope>NUCLEOTIDE SEQUENCE [LARGE SCALE GENOMIC DNA]</scope>
    <source>
        <strain evidence="1 2">HN897</strain>
    </source>
</reference>
<dbReference type="AlphaFoldDB" id="A0A7Z2T7C6"/>
<sequence length="174" mass="20211">MKRSTKISAMMHKLLIEREMDGFSVVELRDAFVSTDNSGTDPDEARRMVYRQIRRFTDNEWLRIEGKGREKRYFQTKQFKTLEVSSKDETTRLSLPASPDYSVLISECSQYRAELEIVLSEIDEYQSVIHRFGELETKLKPLLEQAKERSAKLLGKVNVLTNTLNTISEQVKPC</sequence>
<accession>A0A7Z2T7C6</accession>
<evidence type="ECO:0008006" key="3">
    <source>
        <dbReference type="Google" id="ProtNLM"/>
    </source>
</evidence>
<name>A0A7Z2T7C6_9VIBR</name>
<evidence type="ECO:0000313" key="2">
    <source>
        <dbReference type="Proteomes" id="UP000464262"/>
    </source>
</evidence>
<dbReference type="KEGG" id="vas:GT360_19570"/>
<proteinExistence type="predicted"/>
<gene>
    <name evidence="1" type="ORF">GT360_19570</name>
</gene>
<dbReference type="RefSeq" id="WP_164650618.1">
    <property type="nucleotide sequence ID" value="NZ_CP047476.1"/>
</dbReference>
<protein>
    <recommendedName>
        <fullName evidence="3">Transcriptional regulator VspR</fullName>
    </recommendedName>
</protein>
<keyword evidence="2" id="KW-1185">Reference proteome</keyword>
<dbReference type="EMBL" id="CP047476">
    <property type="protein sequence ID" value="QIA65721.1"/>
    <property type="molecule type" value="Genomic_DNA"/>
</dbReference>
<evidence type="ECO:0000313" key="1">
    <source>
        <dbReference type="EMBL" id="QIA65721.1"/>
    </source>
</evidence>
<organism evidence="1 2">
    <name type="scientific">Vibrio astriarenae</name>
    <dbReference type="NCBI Taxonomy" id="1481923"/>
    <lineage>
        <taxon>Bacteria</taxon>
        <taxon>Pseudomonadati</taxon>
        <taxon>Pseudomonadota</taxon>
        <taxon>Gammaproteobacteria</taxon>
        <taxon>Vibrionales</taxon>
        <taxon>Vibrionaceae</taxon>
        <taxon>Vibrio</taxon>
    </lineage>
</organism>
<dbReference type="Proteomes" id="UP000464262">
    <property type="component" value="Chromosome 2"/>
</dbReference>